<gene>
    <name evidence="3" type="ORF">SAMN05444266_102426</name>
</gene>
<evidence type="ECO:0000313" key="4">
    <source>
        <dbReference type="Proteomes" id="UP000184420"/>
    </source>
</evidence>
<dbReference type="STRING" id="1419482.SAMN05444266_102426"/>
<dbReference type="GO" id="GO:0000166">
    <property type="term" value="F:nucleotide binding"/>
    <property type="evidence" value="ECO:0007669"/>
    <property type="project" value="UniProtKB-KW"/>
</dbReference>
<dbReference type="InterPro" id="IPR050124">
    <property type="entry name" value="tRNA_CCA-adding_enzyme"/>
</dbReference>
<dbReference type="SUPFAM" id="SSF52540">
    <property type="entry name" value="P-loop containing nucleoside triphosphate hydrolases"/>
    <property type="match status" value="1"/>
</dbReference>
<dbReference type="InterPro" id="IPR003607">
    <property type="entry name" value="HD/PDEase_dom"/>
</dbReference>
<dbReference type="InterPro" id="IPR006674">
    <property type="entry name" value="HD_domain"/>
</dbReference>
<dbReference type="CDD" id="cd00077">
    <property type="entry name" value="HDc"/>
    <property type="match status" value="1"/>
</dbReference>
<dbReference type="Gene3D" id="3.40.50.300">
    <property type="entry name" value="P-loop containing nucleotide triphosphate hydrolases"/>
    <property type="match status" value="1"/>
</dbReference>
<dbReference type="Gene3D" id="1.10.3210.10">
    <property type="entry name" value="Hypothetical protein af1432"/>
    <property type="match status" value="1"/>
</dbReference>
<dbReference type="GO" id="GO:0016301">
    <property type="term" value="F:kinase activity"/>
    <property type="evidence" value="ECO:0007669"/>
    <property type="project" value="UniProtKB-KW"/>
</dbReference>
<name>A0A1M6YPS3_9BACT</name>
<evidence type="ECO:0000313" key="3">
    <source>
        <dbReference type="EMBL" id="SHL20256.1"/>
    </source>
</evidence>
<protein>
    <submittedName>
        <fullName evidence="3">Predicted kinase</fullName>
    </submittedName>
</protein>
<dbReference type="PANTHER" id="PTHR47545:SF1">
    <property type="entry name" value="MULTIFUNCTIONAL CCA PROTEIN"/>
    <property type="match status" value="1"/>
</dbReference>
<reference evidence="3 4" key="1">
    <citation type="submission" date="2016-11" db="EMBL/GenBank/DDBJ databases">
        <authorList>
            <person name="Jaros S."/>
            <person name="Januszkiewicz K."/>
            <person name="Wedrychowicz H."/>
        </authorList>
    </citation>
    <scope>NUCLEOTIDE SEQUENCE [LARGE SCALE GENOMIC DNA]</scope>
    <source>
        <strain evidence="3 4">DSM 27406</strain>
    </source>
</reference>
<dbReference type="AlphaFoldDB" id="A0A1M6YPS3"/>
<keyword evidence="3" id="KW-0808">Transferase</keyword>
<dbReference type="PANTHER" id="PTHR47545">
    <property type="entry name" value="MULTIFUNCTIONAL CCA PROTEIN"/>
    <property type="match status" value="1"/>
</dbReference>
<dbReference type="RefSeq" id="WP_245805620.1">
    <property type="nucleotide sequence ID" value="NZ_FRBL01000002.1"/>
</dbReference>
<proteinExistence type="predicted"/>
<dbReference type="Pfam" id="PF13671">
    <property type="entry name" value="AAA_33"/>
    <property type="match status" value="1"/>
</dbReference>
<dbReference type="SUPFAM" id="SSF109604">
    <property type="entry name" value="HD-domain/PDEase-like"/>
    <property type="match status" value="1"/>
</dbReference>
<dbReference type="InterPro" id="IPR027417">
    <property type="entry name" value="P-loop_NTPase"/>
</dbReference>
<sequence length="372" mass="42430">MKEVTMWTIDKNKSWAHLHDHYYWISRMDNVPQSPIHHAEGNVGIHTRMVVEALMQLPAWQQLPPQQQELLWAAALLHDVEKFSTTETLDDGSIVSPGHARRGAMTARNILFEEIPTPFAIREQISWLIRYHGLPLWVFDKPDPVKALISASLDVDTAMLATLARADVLGRICNDQEELLYRIDCFEALAREQQCWGQPKAFETAAAKMNYLTKEEVAPDYVPFPVAGSEVILMSGLPGAGKDTYVQRNYKEWAMVSPDNLRREKKVDPTDKSANGTIIQEAKEQARAYLRAGKNFVWNATNITRQMRQQLVSLCMTYHAHVTIVYVEVPADKLLKQNAQRKYAIPEKALRQLMRKLEVPGQTEAHEVTYVV</sequence>
<accession>A0A1M6YPS3</accession>
<keyword evidence="4" id="KW-1185">Reference proteome</keyword>
<dbReference type="EMBL" id="FRBL01000002">
    <property type="protein sequence ID" value="SHL20256.1"/>
    <property type="molecule type" value="Genomic_DNA"/>
</dbReference>
<keyword evidence="3" id="KW-0418">Kinase</keyword>
<evidence type="ECO:0000259" key="2">
    <source>
        <dbReference type="Pfam" id="PF01966"/>
    </source>
</evidence>
<feature type="domain" description="HD" evidence="2">
    <location>
        <begin position="45"/>
        <end position="136"/>
    </location>
</feature>
<organism evidence="3 4">
    <name type="scientific">Chitinophaga jiangningensis</name>
    <dbReference type="NCBI Taxonomy" id="1419482"/>
    <lineage>
        <taxon>Bacteria</taxon>
        <taxon>Pseudomonadati</taxon>
        <taxon>Bacteroidota</taxon>
        <taxon>Chitinophagia</taxon>
        <taxon>Chitinophagales</taxon>
        <taxon>Chitinophagaceae</taxon>
        <taxon>Chitinophaga</taxon>
    </lineage>
</organism>
<dbReference type="Pfam" id="PF01966">
    <property type="entry name" value="HD"/>
    <property type="match status" value="1"/>
</dbReference>
<dbReference type="Proteomes" id="UP000184420">
    <property type="component" value="Unassembled WGS sequence"/>
</dbReference>
<keyword evidence="1" id="KW-0547">Nucleotide-binding</keyword>
<evidence type="ECO:0000256" key="1">
    <source>
        <dbReference type="ARBA" id="ARBA00022741"/>
    </source>
</evidence>